<comment type="caution">
    <text evidence="2">The sequence shown here is derived from an EMBL/GenBank/DDBJ whole genome shotgun (WGS) entry which is preliminary data.</text>
</comment>
<sequence length="66" mass="7317">MSRSGSGGSDGRRDSDEAAADDYIVGEEGKLRDVDENEIEEDFGGDGAGEVFVEDEEYNYDDEWIF</sequence>
<feature type="region of interest" description="Disordered" evidence="1">
    <location>
        <begin position="1"/>
        <end position="24"/>
    </location>
</feature>
<dbReference type="EMBL" id="QGKX02000004">
    <property type="protein sequence ID" value="KAF3600459.1"/>
    <property type="molecule type" value="Genomic_DNA"/>
</dbReference>
<dbReference type="AlphaFoldDB" id="A0A8S9SI28"/>
<evidence type="ECO:0000313" key="3">
    <source>
        <dbReference type="Proteomes" id="UP000712600"/>
    </source>
</evidence>
<proteinExistence type="predicted"/>
<gene>
    <name evidence="2" type="ORF">F2Q69_00038516</name>
</gene>
<protein>
    <submittedName>
        <fullName evidence="2">Uncharacterized protein</fullName>
    </submittedName>
</protein>
<evidence type="ECO:0000256" key="1">
    <source>
        <dbReference type="SAM" id="MobiDB-lite"/>
    </source>
</evidence>
<dbReference type="Proteomes" id="UP000712600">
    <property type="component" value="Unassembled WGS sequence"/>
</dbReference>
<accession>A0A8S9SI28</accession>
<organism evidence="2 3">
    <name type="scientific">Brassica cretica</name>
    <name type="common">Mustard</name>
    <dbReference type="NCBI Taxonomy" id="69181"/>
    <lineage>
        <taxon>Eukaryota</taxon>
        <taxon>Viridiplantae</taxon>
        <taxon>Streptophyta</taxon>
        <taxon>Embryophyta</taxon>
        <taxon>Tracheophyta</taxon>
        <taxon>Spermatophyta</taxon>
        <taxon>Magnoliopsida</taxon>
        <taxon>eudicotyledons</taxon>
        <taxon>Gunneridae</taxon>
        <taxon>Pentapetalae</taxon>
        <taxon>rosids</taxon>
        <taxon>malvids</taxon>
        <taxon>Brassicales</taxon>
        <taxon>Brassicaceae</taxon>
        <taxon>Brassiceae</taxon>
        <taxon>Brassica</taxon>
    </lineage>
</organism>
<evidence type="ECO:0000313" key="2">
    <source>
        <dbReference type="EMBL" id="KAF3600459.1"/>
    </source>
</evidence>
<name>A0A8S9SI28_BRACR</name>
<reference evidence="2" key="1">
    <citation type="submission" date="2019-12" db="EMBL/GenBank/DDBJ databases">
        <title>Genome sequencing and annotation of Brassica cretica.</title>
        <authorList>
            <person name="Studholme D.J."/>
            <person name="Sarris P."/>
        </authorList>
    </citation>
    <scope>NUCLEOTIDE SEQUENCE</scope>
    <source>
        <strain evidence="2">PFS-109/04</strain>
        <tissue evidence="2">Leaf</tissue>
    </source>
</reference>